<evidence type="ECO:0000259" key="5">
    <source>
        <dbReference type="PROSITE" id="PS50862"/>
    </source>
</evidence>
<dbReference type="eggNOG" id="COG3705">
    <property type="taxonomic scope" value="Bacteria"/>
</dbReference>
<comment type="subunit">
    <text evidence="1">Homodimer.</text>
</comment>
<dbReference type="InterPro" id="IPR045864">
    <property type="entry name" value="aa-tRNA-synth_II/BPL/LPL"/>
</dbReference>
<dbReference type="SUPFAM" id="SSF55681">
    <property type="entry name" value="Class II aaRS and biotin synthetases"/>
    <property type="match status" value="1"/>
</dbReference>
<reference evidence="6 7" key="1">
    <citation type="journal article" date="2011" name="Stand. Genomic Sci.">
        <title>Complete genome sequence of Parvibaculum lavamentivorans type strain (DS-1(T)).</title>
        <authorList>
            <person name="Schleheck D."/>
            <person name="Weiss M."/>
            <person name="Pitluck S."/>
            <person name="Bruce D."/>
            <person name="Land M.L."/>
            <person name="Han S."/>
            <person name="Saunders E."/>
            <person name="Tapia R."/>
            <person name="Detter C."/>
            <person name="Brettin T."/>
            <person name="Han J."/>
            <person name="Woyke T."/>
            <person name="Goodwin L."/>
            <person name="Pennacchio L."/>
            <person name="Nolan M."/>
            <person name="Cook A.M."/>
            <person name="Kjelleberg S."/>
            <person name="Thomas T."/>
        </authorList>
    </citation>
    <scope>NUCLEOTIDE SEQUENCE [LARGE SCALE GENOMIC DNA]</scope>
    <source>
        <strain evidence="7">DS-1 / DSM 13023 / NCIMB 13966</strain>
    </source>
</reference>
<feature type="binding site" evidence="4">
    <location>
        <begin position="332"/>
        <end position="333"/>
    </location>
    <ligand>
        <name>L-histidine</name>
        <dbReference type="ChEBI" id="CHEBI:57595"/>
    </ligand>
</feature>
<feature type="binding site" evidence="4">
    <location>
        <position position="116"/>
    </location>
    <ligand>
        <name>L-histidine</name>
        <dbReference type="ChEBI" id="CHEBI:57595"/>
    </ligand>
</feature>
<dbReference type="GO" id="GO:0004821">
    <property type="term" value="F:histidine-tRNA ligase activity"/>
    <property type="evidence" value="ECO:0007669"/>
    <property type="project" value="TreeGrafter"/>
</dbReference>
<feature type="binding site" evidence="4">
    <location>
        <begin position="75"/>
        <end position="77"/>
    </location>
    <ligand>
        <name>L-histidine</name>
        <dbReference type="ChEBI" id="CHEBI:57595"/>
    </ligand>
</feature>
<dbReference type="OrthoDB" id="9797914at2"/>
<dbReference type="Pfam" id="PF13393">
    <property type="entry name" value="tRNA-synt_His"/>
    <property type="match status" value="2"/>
</dbReference>
<feature type="binding site" evidence="4">
    <location>
        <position position="120"/>
    </location>
    <ligand>
        <name>L-histidine</name>
        <dbReference type="ChEBI" id="CHEBI:57595"/>
    </ligand>
</feature>
<dbReference type="HOGENOM" id="CLU_025113_6_0_5"/>
<evidence type="ECO:0000256" key="4">
    <source>
        <dbReference type="PIRSR" id="PIRSR001549-1"/>
    </source>
</evidence>
<feature type="domain" description="Aminoacyl-transfer RNA synthetases class-II family profile" evidence="5">
    <location>
        <begin position="13"/>
        <end position="392"/>
    </location>
</feature>
<dbReference type="Gene3D" id="3.30.930.10">
    <property type="entry name" value="Bira Bifunctional Protein, Domain 2"/>
    <property type="match status" value="1"/>
</dbReference>
<keyword evidence="6" id="KW-0436">Ligase</keyword>
<keyword evidence="3" id="KW-0368">Histidine biosynthesis</keyword>
<dbReference type="GO" id="GO:0005737">
    <property type="term" value="C:cytoplasm"/>
    <property type="evidence" value="ECO:0007669"/>
    <property type="project" value="InterPro"/>
</dbReference>
<dbReference type="PANTHER" id="PTHR43707">
    <property type="entry name" value="HISTIDYL-TRNA SYNTHETASE"/>
    <property type="match status" value="1"/>
</dbReference>
<keyword evidence="7" id="KW-1185">Reference proteome</keyword>
<sequence length="392" mass="41317">MSSTSMAALDGEGLRAREALAVAVRAGFEGAGYAPVSAPVMQPADIFLDMSGEDIRRRMYVFADPAGEELCLRPELTIPVCRLYLEGAGGPKKLCSVGAVYRYQQKGSAKLREFTQAGLECLDAADAEAADAEVISLAARALADAGLKNYEIEIGDLALFDALVDALDLPPGWRSRLKRHFWRPDYFRELLARLAAGDAGDETGDKQALISALAGLDEERAKDVIEDVLKLAGIAPVGGRTVEEVAERLLEQAELASSSVPRAAAELISGFLAVSGTPKECIARIKALTGGAGVSIDAAIARFERRMELTAKAGLDLSRAHFATGFGRNMAYYTGFVFEFRVAALGVDAMICGGGRYDDLLSALGAASPVPAVGCAVGIERLLAAVAKEAGK</sequence>
<organism evidence="6 7">
    <name type="scientific">Parvibaculum lavamentivorans (strain DS-1 / DSM 13023 / NCIMB 13966)</name>
    <dbReference type="NCBI Taxonomy" id="402881"/>
    <lineage>
        <taxon>Bacteria</taxon>
        <taxon>Pseudomonadati</taxon>
        <taxon>Pseudomonadota</taxon>
        <taxon>Alphaproteobacteria</taxon>
        <taxon>Hyphomicrobiales</taxon>
        <taxon>Parvibaculaceae</taxon>
        <taxon>Parvibaculum</taxon>
    </lineage>
</organism>
<dbReference type="AlphaFoldDB" id="A7HQN9"/>
<dbReference type="Proteomes" id="UP000006377">
    <property type="component" value="Chromosome"/>
</dbReference>
<dbReference type="STRING" id="402881.Plav_0599"/>
<keyword evidence="3" id="KW-0028">Amino-acid biosynthesis</keyword>
<feature type="binding site" evidence="4">
    <location>
        <position position="328"/>
    </location>
    <ligand>
        <name>L-histidine</name>
        <dbReference type="ChEBI" id="CHEBI:57595"/>
    </ligand>
</feature>
<protein>
    <recommendedName>
        <fullName evidence="2">Histidine--tRNA ligase</fullName>
    </recommendedName>
</protein>
<proteinExistence type="predicted"/>
<evidence type="ECO:0000313" key="6">
    <source>
        <dbReference type="EMBL" id="ABS62222.1"/>
    </source>
</evidence>
<dbReference type="InterPro" id="IPR006195">
    <property type="entry name" value="aa-tRNA-synth_II"/>
</dbReference>
<evidence type="ECO:0000256" key="2">
    <source>
        <dbReference type="ARBA" id="ARBA00017399"/>
    </source>
</evidence>
<dbReference type="PANTHER" id="PTHR43707:SF1">
    <property type="entry name" value="HISTIDINE--TRNA LIGASE, MITOCHONDRIAL-RELATED"/>
    <property type="match status" value="1"/>
</dbReference>
<dbReference type="NCBIfam" id="NF008953">
    <property type="entry name" value="PRK12295.1-6"/>
    <property type="match status" value="1"/>
</dbReference>
<dbReference type="InterPro" id="IPR004516">
    <property type="entry name" value="HisRS/HisZ"/>
</dbReference>
<evidence type="ECO:0000313" key="7">
    <source>
        <dbReference type="Proteomes" id="UP000006377"/>
    </source>
</evidence>
<dbReference type="CDD" id="cd00773">
    <property type="entry name" value="HisRS-like_core"/>
    <property type="match status" value="1"/>
</dbReference>
<gene>
    <name evidence="6" type="ordered locus">Plav_0599</name>
</gene>
<dbReference type="InterPro" id="IPR041715">
    <property type="entry name" value="HisRS-like_core"/>
</dbReference>
<dbReference type="GO" id="GO:0006427">
    <property type="term" value="P:histidyl-tRNA aminoacylation"/>
    <property type="evidence" value="ECO:0007669"/>
    <property type="project" value="TreeGrafter"/>
</dbReference>
<dbReference type="EMBL" id="CP000774">
    <property type="protein sequence ID" value="ABS62222.1"/>
    <property type="molecule type" value="Genomic_DNA"/>
</dbReference>
<dbReference type="PROSITE" id="PS50862">
    <property type="entry name" value="AA_TRNA_LIGASE_II"/>
    <property type="match status" value="1"/>
</dbReference>
<accession>A7HQN9</accession>
<dbReference type="PIRSF" id="PIRSF001549">
    <property type="entry name" value="His-tRNA_synth"/>
    <property type="match status" value="1"/>
</dbReference>
<dbReference type="GO" id="GO:0000105">
    <property type="term" value="P:L-histidine biosynthetic process"/>
    <property type="evidence" value="ECO:0007669"/>
    <property type="project" value="UniProtKB-KW"/>
</dbReference>
<name>A7HQN9_PARL1</name>
<dbReference type="RefSeq" id="WP_011995513.1">
    <property type="nucleotide sequence ID" value="NC_009719.1"/>
</dbReference>
<evidence type="ECO:0000256" key="1">
    <source>
        <dbReference type="ARBA" id="ARBA00011738"/>
    </source>
</evidence>
<dbReference type="KEGG" id="pla:Plav_0599"/>
<evidence type="ECO:0000256" key="3">
    <source>
        <dbReference type="ARBA" id="ARBA00023102"/>
    </source>
</evidence>
<feature type="binding site" evidence="4">
    <location>
        <position position="102"/>
    </location>
    <ligand>
        <name>L-histidine</name>
        <dbReference type="ChEBI" id="CHEBI:57595"/>
    </ligand>
</feature>